<feature type="region of interest" description="Disordered" evidence="1">
    <location>
        <begin position="1"/>
        <end position="89"/>
    </location>
</feature>
<feature type="compositionally biased region" description="Basic and acidic residues" evidence="1">
    <location>
        <begin position="40"/>
        <end position="54"/>
    </location>
</feature>
<evidence type="ECO:0000313" key="2">
    <source>
        <dbReference type="EMBL" id="CAK9077497.1"/>
    </source>
</evidence>
<name>A0ABP0PPN1_9DINO</name>
<proteinExistence type="predicted"/>
<feature type="compositionally biased region" description="Basic and acidic residues" evidence="1">
    <location>
        <begin position="73"/>
        <end position="84"/>
    </location>
</feature>
<gene>
    <name evidence="2" type="ORF">CCMP2556_LOCUS38217</name>
</gene>
<sequence length="465" mass="51882">MHGPGMRHSAKCRKIKEEQDKEATQVHDNMEYTPSEPPDMEQHGDQDMRARESDMEVEESNVQEPTPEIASESSKDQKGVKRSADVSAEDLEQELREEVRDIEYIQGLQWTETATPLWIVASHAHESDLTSPAFYTMSVNSIKFDPNKEHVSTRIKLGGSYVLIWKPDEVIDDSSLESLSPELGYQGMVEEVNNMEACKAGRLADGYEELKLWLSLIGVKQADPTQATEAALRAVLRYLMGHRHIEIRLSWLQSKIAEQQIQLRFIPGVSNAADMYTKQADGFMGMLQRPARVEVAAEHSSVSVRAMAADDQFDLVGLTEEEQSMLTMLVAKASMGKGSSSAELGAMTDAPKRRGDEIESRPKARGIGTYASIPVPPAPELGEKMVTITFPEGIADLPTWGATLMTCGPVASERLSYEELRSSENAEHVQYCKWLMARATTMKGQFDVFIRRMITHYNPRRAGSV</sequence>
<evidence type="ECO:0000256" key="1">
    <source>
        <dbReference type="SAM" id="MobiDB-lite"/>
    </source>
</evidence>
<protein>
    <submittedName>
        <fullName evidence="2">Uncharacterized protein</fullName>
    </submittedName>
</protein>
<organism evidence="2 3">
    <name type="scientific">Durusdinium trenchii</name>
    <dbReference type="NCBI Taxonomy" id="1381693"/>
    <lineage>
        <taxon>Eukaryota</taxon>
        <taxon>Sar</taxon>
        <taxon>Alveolata</taxon>
        <taxon>Dinophyceae</taxon>
        <taxon>Suessiales</taxon>
        <taxon>Symbiodiniaceae</taxon>
        <taxon>Durusdinium</taxon>
    </lineage>
</organism>
<dbReference type="Proteomes" id="UP001642484">
    <property type="component" value="Unassembled WGS sequence"/>
</dbReference>
<reference evidence="2 3" key="1">
    <citation type="submission" date="2024-02" db="EMBL/GenBank/DDBJ databases">
        <authorList>
            <person name="Chen Y."/>
            <person name="Shah S."/>
            <person name="Dougan E. K."/>
            <person name="Thang M."/>
            <person name="Chan C."/>
        </authorList>
    </citation>
    <scope>NUCLEOTIDE SEQUENCE [LARGE SCALE GENOMIC DNA]</scope>
</reference>
<keyword evidence="3" id="KW-1185">Reference proteome</keyword>
<evidence type="ECO:0000313" key="3">
    <source>
        <dbReference type="Proteomes" id="UP001642484"/>
    </source>
</evidence>
<dbReference type="EMBL" id="CAXAMN010023424">
    <property type="protein sequence ID" value="CAK9077497.1"/>
    <property type="molecule type" value="Genomic_DNA"/>
</dbReference>
<feature type="compositionally biased region" description="Basic and acidic residues" evidence="1">
    <location>
        <begin position="15"/>
        <end position="30"/>
    </location>
</feature>
<accession>A0ABP0PPN1</accession>
<comment type="caution">
    <text evidence="2">The sequence shown here is derived from an EMBL/GenBank/DDBJ whole genome shotgun (WGS) entry which is preliminary data.</text>
</comment>